<reference evidence="1 2" key="1">
    <citation type="submission" date="2019-04" db="EMBL/GenBank/DDBJ databases">
        <authorList>
            <consortium name="DOE Joint Genome Institute"/>
            <person name="Mondo S."/>
            <person name="Kjaerbolling I."/>
            <person name="Vesth T."/>
            <person name="Frisvad J.C."/>
            <person name="Nybo J.L."/>
            <person name="Theobald S."/>
            <person name="Kildgaard S."/>
            <person name="Isbrandt T."/>
            <person name="Kuo A."/>
            <person name="Sato A."/>
            <person name="Lyhne E.K."/>
            <person name="Kogle M.E."/>
            <person name="Wiebenga A."/>
            <person name="Kun R.S."/>
            <person name="Lubbers R.J."/>
            <person name="Makela M.R."/>
            <person name="Barry K."/>
            <person name="Chovatia M."/>
            <person name="Clum A."/>
            <person name="Daum C."/>
            <person name="Haridas S."/>
            <person name="He G."/>
            <person name="LaButti K."/>
            <person name="Lipzen A."/>
            <person name="Riley R."/>
            <person name="Salamov A."/>
            <person name="Simmons B.A."/>
            <person name="Magnuson J.K."/>
            <person name="Henrissat B."/>
            <person name="Mortensen U.H."/>
            <person name="Larsen T.O."/>
            <person name="Devries R.P."/>
            <person name="Grigoriev I.V."/>
            <person name="Machida M."/>
            <person name="Baker S.E."/>
            <person name="Andersen M.R."/>
            <person name="Cantor M.N."/>
            <person name="Hua S.X."/>
        </authorList>
    </citation>
    <scope>NUCLEOTIDE SEQUENCE [LARGE SCALE GENOMIC DNA]</scope>
    <source>
        <strain evidence="1 2">CBS 119388</strain>
    </source>
</reference>
<dbReference type="RefSeq" id="XP_031944543.1">
    <property type="nucleotide sequence ID" value="XM_032084351.1"/>
</dbReference>
<dbReference type="GeneID" id="43669042"/>
<dbReference type="EMBL" id="ML736749">
    <property type="protein sequence ID" value="KAE8407224.1"/>
    <property type="molecule type" value="Genomic_DNA"/>
</dbReference>
<keyword evidence="2" id="KW-1185">Reference proteome</keyword>
<organism evidence="1 2">
    <name type="scientific">Aspergillus pseudonomiae</name>
    <dbReference type="NCBI Taxonomy" id="1506151"/>
    <lineage>
        <taxon>Eukaryota</taxon>
        <taxon>Fungi</taxon>
        <taxon>Dikarya</taxon>
        <taxon>Ascomycota</taxon>
        <taxon>Pezizomycotina</taxon>
        <taxon>Eurotiomycetes</taxon>
        <taxon>Eurotiomycetidae</taxon>
        <taxon>Eurotiales</taxon>
        <taxon>Aspergillaceae</taxon>
        <taxon>Aspergillus</taxon>
        <taxon>Aspergillus subgen. Circumdati</taxon>
    </lineage>
</organism>
<name>A0A5N7DLG4_9EURO</name>
<dbReference type="AlphaFoldDB" id="A0A5N7DLG4"/>
<gene>
    <name evidence="1" type="ORF">BDV37DRAFT_269345</name>
</gene>
<protein>
    <recommendedName>
        <fullName evidence="3">F-box domain-containing protein</fullName>
    </recommendedName>
</protein>
<sequence>MSSPLLNIPCEILLSICCYLGDIDDVLHLARCCKQLHGTFERQSHRLVAFRSVIGNAAHHRYDLKLSPVLNISQRLFAEYSASHGKPPLSKRPIHADILNLHTPDGDSLPEDEVWSIVCRWQGFRLLYDLYCNPSIRSRYSRSEEHALVHDEPLLEPTITPHKDTVPGGCATLPSLRNRAHWFAVEALWLARISRYKTPQERNNRFVQEKLDVLEIFVDVYGMRSWLDEDGAGLYFDGEQSEGVNWAFFVRSVTQYLRPPNIIELLLSLVWNPYLRTLGFFDEQQGICEQPGTRESPDWRWLFPGAFLEYDVLASVIHQVTYEDGDEALRALWEYIWWGAIIFRDETSSQILWRMRTMIVPHLRHSW</sequence>
<evidence type="ECO:0008006" key="3">
    <source>
        <dbReference type="Google" id="ProtNLM"/>
    </source>
</evidence>
<dbReference type="Proteomes" id="UP000325579">
    <property type="component" value="Unassembled WGS sequence"/>
</dbReference>
<evidence type="ECO:0000313" key="2">
    <source>
        <dbReference type="Proteomes" id="UP000325579"/>
    </source>
</evidence>
<proteinExistence type="predicted"/>
<accession>A0A5N7DLG4</accession>
<dbReference type="OrthoDB" id="5384804at2759"/>
<evidence type="ECO:0000313" key="1">
    <source>
        <dbReference type="EMBL" id="KAE8407224.1"/>
    </source>
</evidence>